<dbReference type="PANTHER" id="PTHR43260:SF1">
    <property type="entry name" value="KSDD-LIKE STEROID DEHYDROGENASE RV0785"/>
    <property type="match status" value="1"/>
</dbReference>
<dbReference type="Proteomes" id="UP000231553">
    <property type="component" value="Unassembled WGS sequence"/>
</dbReference>
<evidence type="ECO:0000313" key="4">
    <source>
        <dbReference type="EMBL" id="PJE34639.1"/>
    </source>
</evidence>
<dbReference type="SUPFAM" id="SSF51905">
    <property type="entry name" value="FAD/NAD(P)-binding domain"/>
    <property type="match status" value="1"/>
</dbReference>
<keyword evidence="1" id="KW-0285">Flavoprotein</keyword>
<dbReference type="InterPro" id="IPR003953">
    <property type="entry name" value="FAD-dep_OxRdtase_2_FAD-bd"/>
</dbReference>
<dbReference type="OrthoDB" id="9813348at2"/>
<evidence type="ECO:0000259" key="3">
    <source>
        <dbReference type="Pfam" id="PF00890"/>
    </source>
</evidence>
<evidence type="ECO:0000313" key="5">
    <source>
        <dbReference type="Proteomes" id="UP000231553"/>
    </source>
</evidence>
<keyword evidence="5" id="KW-1185">Reference proteome</keyword>
<evidence type="ECO:0000256" key="1">
    <source>
        <dbReference type="ARBA" id="ARBA00022630"/>
    </source>
</evidence>
<protein>
    <submittedName>
        <fullName evidence="4">FAD-binding dehydrogenase</fullName>
    </submittedName>
</protein>
<dbReference type="GO" id="GO:0016627">
    <property type="term" value="F:oxidoreductase activity, acting on the CH-CH group of donors"/>
    <property type="evidence" value="ECO:0007669"/>
    <property type="project" value="InterPro"/>
</dbReference>
<keyword evidence="2" id="KW-0560">Oxidoreductase</keyword>
<name>A0A2M8IVU6_9RHOB</name>
<dbReference type="RefSeq" id="WP_133119921.1">
    <property type="nucleotide sequence ID" value="NZ_PGTB01000155.1"/>
</dbReference>
<sequence>MAEADVIIVGAGLAGLAAAAELGDRGKRVLLLDQEPEASLGGQAFWSLGGLFLVDTPEQRRMGIRDSRDLALLDWMGSAQFNRPEDSWPRRWAEAYVDFAAGEMRPWLHGMGMRWFPVVGWAERGGGFATGHGNSVPRFHITWGTGPGVLEPFIRRVRAHAEAGLITLAFRHRVDRIETQNAAACGVSGAVLATDRAP</sequence>
<dbReference type="AlphaFoldDB" id="A0A2M8IVU6"/>
<feature type="non-terminal residue" evidence="4">
    <location>
        <position position="198"/>
    </location>
</feature>
<gene>
    <name evidence="4" type="ORF">CVM52_21205</name>
</gene>
<organism evidence="4 5">
    <name type="scientific">Pseudooceanicola lipolyticus</name>
    <dbReference type="NCBI Taxonomy" id="2029104"/>
    <lineage>
        <taxon>Bacteria</taxon>
        <taxon>Pseudomonadati</taxon>
        <taxon>Pseudomonadota</taxon>
        <taxon>Alphaproteobacteria</taxon>
        <taxon>Rhodobacterales</taxon>
        <taxon>Paracoccaceae</taxon>
        <taxon>Pseudooceanicola</taxon>
    </lineage>
</organism>
<comment type="caution">
    <text evidence="4">The sequence shown here is derived from an EMBL/GenBank/DDBJ whole genome shotgun (WGS) entry which is preliminary data.</text>
</comment>
<evidence type="ECO:0000256" key="2">
    <source>
        <dbReference type="ARBA" id="ARBA00023002"/>
    </source>
</evidence>
<proteinExistence type="predicted"/>
<dbReference type="Gene3D" id="3.50.50.60">
    <property type="entry name" value="FAD/NAD(P)-binding domain"/>
    <property type="match status" value="1"/>
</dbReference>
<reference evidence="4 5" key="1">
    <citation type="journal article" date="2018" name="Int. J. Syst. Evol. Microbiol.">
        <title>Pseudooceanicola lipolyticus sp. nov., a marine alphaproteobacterium, reclassification of Oceanicola flagellatus as Pseudooceanicola flagellatus comb. nov. and emended description of the genus Pseudooceanicola.</title>
        <authorList>
            <person name="Huang M.-M."/>
            <person name="Guo L.-L."/>
            <person name="Wu Y.-H."/>
            <person name="Lai Q.-L."/>
            <person name="Shao Z.-Z."/>
            <person name="Wang C.-S."/>
            <person name="Wu M."/>
            <person name="Xu X.-W."/>
        </authorList>
    </citation>
    <scope>NUCLEOTIDE SEQUENCE [LARGE SCALE GENOMIC DNA]</scope>
    <source>
        <strain evidence="4 5">157</strain>
    </source>
</reference>
<dbReference type="InterPro" id="IPR036188">
    <property type="entry name" value="FAD/NAD-bd_sf"/>
</dbReference>
<dbReference type="Pfam" id="PF00890">
    <property type="entry name" value="FAD_binding_2"/>
    <property type="match status" value="1"/>
</dbReference>
<feature type="domain" description="FAD-dependent oxidoreductase 2 FAD-binding" evidence="3">
    <location>
        <begin position="5"/>
        <end position="194"/>
    </location>
</feature>
<dbReference type="EMBL" id="PGTB01000155">
    <property type="protein sequence ID" value="PJE34639.1"/>
    <property type="molecule type" value="Genomic_DNA"/>
</dbReference>
<dbReference type="PANTHER" id="PTHR43260">
    <property type="entry name" value="3-KETOSTEROID-DELTA-1-DEHYDROGENASE"/>
    <property type="match status" value="1"/>
</dbReference>
<accession>A0A2M8IVU6</accession>
<dbReference type="InterPro" id="IPR014614">
    <property type="entry name" value="KsdD_DH"/>
</dbReference>